<name>A0A0P8X3L3_9CLOT</name>
<dbReference type="AlphaFoldDB" id="A0A0P8X3L3"/>
<dbReference type="RefSeq" id="WP_054874134.1">
    <property type="nucleotide sequence ID" value="NZ_LKET01000023.1"/>
</dbReference>
<protein>
    <recommendedName>
        <fullName evidence="1">DUF3786 domain-containing protein</fullName>
    </recommendedName>
</protein>
<organism evidence="2 3">
    <name type="scientific">Oxobacter pfennigii</name>
    <dbReference type="NCBI Taxonomy" id="36849"/>
    <lineage>
        <taxon>Bacteria</taxon>
        <taxon>Bacillati</taxon>
        <taxon>Bacillota</taxon>
        <taxon>Clostridia</taxon>
        <taxon>Eubacteriales</taxon>
        <taxon>Clostridiaceae</taxon>
        <taxon>Oxobacter</taxon>
    </lineage>
</organism>
<evidence type="ECO:0000313" key="2">
    <source>
        <dbReference type="EMBL" id="KPU45380.1"/>
    </source>
</evidence>
<dbReference type="OrthoDB" id="159408at2"/>
<dbReference type="Proteomes" id="UP000050326">
    <property type="component" value="Unassembled WGS sequence"/>
</dbReference>
<proteinExistence type="predicted"/>
<dbReference type="Pfam" id="PF12654">
    <property type="entry name" value="DUF3786"/>
    <property type="match status" value="1"/>
</dbReference>
<keyword evidence="3" id="KW-1185">Reference proteome</keyword>
<gene>
    <name evidence="2" type="ORF">OXPF_10270</name>
</gene>
<evidence type="ECO:0000259" key="1">
    <source>
        <dbReference type="Pfam" id="PF12654"/>
    </source>
</evidence>
<feature type="domain" description="DUF3786" evidence="1">
    <location>
        <begin position="30"/>
        <end position="204"/>
    </location>
</feature>
<accession>A0A0P8X3L3</accession>
<dbReference type="InterPro" id="IPR024264">
    <property type="entry name" value="DUF3786"/>
</dbReference>
<sequence>MFDYMLSNEEEGGYAPAFALSRHKLRALAIEEIVKRSLCSFDEARCTLSIKSMGQEFEVTYPHGEVYFKDNPEFKPKLDWRLLILNHFSFVKDIPLSNKWISYRELPDGNVFFLNIKNKVLDPLSKFYDSCDKEILREVLKELQFTDVSTGSNISAVQWFAPKVPILLKFWEGDEEIHSSCQILFDKSTGDNMHIEDSSGLCYIVRYIIMEHYNYLTKNKGR</sequence>
<evidence type="ECO:0000313" key="3">
    <source>
        <dbReference type="Proteomes" id="UP000050326"/>
    </source>
</evidence>
<dbReference type="EMBL" id="LKET01000023">
    <property type="protein sequence ID" value="KPU45380.1"/>
    <property type="molecule type" value="Genomic_DNA"/>
</dbReference>
<comment type="caution">
    <text evidence="2">The sequence shown here is derived from an EMBL/GenBank/DDBJ whole genome shotgun (WGS) entry which is preliminary data.</text>
</comment>
<reference evidence="2 3" key="1">
    <citation type="submission" date="2015-09" db="EMBL/GenBank/DDBJ databases">
        <title>Genome sequence of Oxobacter pfennigii DSM 3222.</title>
        <authorList>
            <person name="Poehlein A."/>
            <person name="Bengelsdorf F.R."/>
            <person name="Schiel-Bengelsdorf B."/>
            <person name="Duerre P."/>
            <person name="Daniel R."/>
        </authorList>
    </citation>
    <scope>NUCLEOTIDE SEQUENCE [LARGE SCALE GENOMIC DNA]</scope>
    <source>
        <strain evidence="2 3">DSM 3222</strain>
    </source>
</reference>
<dbReference type="STRING" id="36849.OXPF_10270"/>